<dbReference type="SMART" id="SM00213">
    <property type="entry name" value="UBQ"/>
    <property type="match status" value="1"/>
</dbReference>
<keyword evidence="3" id="KW-1185">Reference proteome</keyword>
<dbReference type="Gene3D" id="3.10.20.90">
    <property type="entry name" value="Phosphatidylinositol 3-kinase Catalytic Subunit, Chain A, domain 1"/>
    <property type="match status" value="1"/>
</dbReference>
<dbReference type="AlphaFoldDB" id="A0A9D4TUX8"/>
<feature type="domain" description="Ubiquitin-like" evidence="1">
    <location>
        <begin position="1"/>
        <end position="77"/>
    </location>
</feature>
<dbReference type="InterPro" id="IPR029071">
    <property type="entry name" value="Ubiquitin-like_domsf"/>
</dbReference>
<reference evidence="2" key="1">
    <citation type="journal article" date="2019" name="Plant J.">
        <title>Chlorella vulgaris genome assembly and annotation reveals the molecular basis for metabolic acclimation to high light conditions.</title>
        <authorList>
            <person name="Cecchin M."/>
            <person name="Marcolungo L."/>
            <person name="Rossato M."/>
            <person name="Girolomoni L."/>
            <person name="Cosentino E."/>
            <person name="Cuine S."/>
            <person name="Li-Beisson Y."/>
            <person name="Delledonne M."/>
            <person name="Ballottari M."/>
        </authorList>
    </citation>
    <scope>NUCLEOTIDE SEQUENCE</scope>
    <source>
        <strain evidence="2">211/11P</strain>
    </source>
</reference>
<dbReference type="PROSITE" id="PS50053">
    <property type="entry name" value="UBIQUITIN_2"/>
    <property type="match status" value="1"/>
</dbReference>
<dbReference type="PANTHER" id="PTHR47725:SF2">
    <property type="entry name" value="UBIQUITIN-LIKE DOMAIN-CONTAINING PROTEIN"/>
    <property type="match status" value="1"/>
</dbReference>
<dbReference type="PANTHER" id="PTHR47725">
    <property type="entry name" value="OS03G0364000 PROTEIN"/>
    <property type="match status" value="1"/>
</dbReference>
<dbReference type="OrthoDB" id="428577at2759"/>
<name>A0A9D4TUX8_CHLVU</name>
<dbReference type="SUPFAM" id="SSF54236">
    <property type="entry name" value="Ubiquitin-like"/>
    <property type="match status" value="1"/>
</dbReference>
<reference evidence="2" key="2">
    <citation type="submission" date="2020-11" db="EMBL/GenBank/DDBJ databases">
        <authorList>
            <person name="Cecchin M."/>
            <person name="Marcolungo L."/>
            <person name="Rossato M."/>
            <person name="Girolomoni L."/>
            <person name="Cosentino E."/>
            <person name="Cuine S."/>
            <person name="Li-Beisson Y."/>
            <person name="Delledonne M."/>
            <person name="Ballottari M."/>
        </authorList>
    </citation>
    <scope>NUCLEOTIDE SEQUENCE</scope>
    <source>
        <strain evidence="2">211/11P</strain>
        <tissue evidence="2">Whole cell</tissue>
    </source>
</reference>
<dbReference type="Pfam" id="PF00240">
    <property type="entry name" value="ubiquitin"/>
    <property type="match status" value="1"/>
</dbReference>
<organism evidence="2 3">
    <name type="scientific">Chlorella vulgaris</name>
    <name type="common">Green alga</name>
    <dbReference type="NCBI Taxonomy" id="3077"/>
    <lineage>
        <taxon>Eukaryota</taxon>
        <taxon>Viridiplantae</taxon>
        <taxon>Chlorophyta</taxon>
        <taxon>core chlorophytes</taxon>
        <taxon>Trebouxiophyceae</taxon>
        <taxon>Chlorellales</taxon>
        <taxon>Chlorellaceae</taxon>
        <taxon>Chlorella clade</taxon>
        <taxon>Chlorella</taxon>
    </lineage>
</organism>
<evidence type="ECO:0000313" key="2">
    <source>
        <dbReference type="EMBL" id="KAI3435563.1"/>
    </source>
</evidence>
<evidence type="ECO:0000259" key="1">
    <source>
        <dbReference type="PROSITE" id="PS50053"/>
    </source>
</evidence>
<dbReference type="CDD" id="cd17039">
    <property type="entry name" value="Ubl_ubiquitin_like"/>
    <property type="match status" value="1"/>
</dbReference>
<evidence type="ECO:0000313" key="3">
    <source>
        <dbReference type="Proteomes" id="UP001055712"/>
    </source>
</evidence>
<dbReference type="InterPro" id="IPR000626">
    <property type="entry name" value="Ubiquitin-like_dom"/>
</dbReference>
<proteinExistence type="predicted"/>
<protein>
    <recommendedName>
        <fullName evidence="1">Ubiquitin-like domain-containing protein</fullName>
    </recommendedName>
</protein>
<dbReference type="EMBL" id="SIDB01000002">
    <property type="protein sequence ID" value="KAI3435563.1"/>
    <property type="molecule type" value="Genomic_DNA"/>
</dbReference>
<comment type="caution">
    <text evidence="2">The sequence shown here is derived from an EMBL/GenBank/DDBJ whole genome shotgun (WGS) entry which is preliminary data.</text>
</comment>
<gene>
    <name evidence="2" type="ORF">D9Q98_001628</name>
</gene>
<accession>A0A9D4TUX8</accession>
<sequence length="100" mass="11326">MSMYVRVKREKLTVFMHLDPTDTIAVLKDKLQELVQKPAADQQLYKEGVLLEDDKTLAELRVENDDELAVAYRSEGGEFEPLTVMPFDGRVPVNDATSVN</sequence>
<dbReference type="Proteomes" id="UP001055712">
    <property type="component" value="Unassembled WGS sequence"/>
</dbReference>